<feature type="signal peptide" evidence="1">
    <location>
        <begin position="1"/>
        <end position="21"/>
    </location>
</feature>
<accession>A0A6A6VJK4</accession>
<evidence type="ECO:0000256" key="1">
    <source>
        <dbReference type="SAM" id="SignalP"/>
    </source>
</evidence>
<name>A0A6A6VJK4_9PLEO</name>
<dbReference type="AlphaFoldDB" id="A0A6A6VJK4"/>
<evidence type="ECO:0000313" key="2">
    <source>
        <dbReference type="EMBL" id="KAF2749730.1"/>
    </source>
</evidence>
<proteinExistence type="predicted"/>
<dbReference type="Proteomes" id="UP000799440">
    <property type="component" value="Unassembled WGS sequence"/>
</dbReference>
<protein>
    <submittedName>
        <fullName evidence="2">Uncharacterized protein</fullName>
    </submittedName>
</protein>
<reference evidence="2" key="1">
    <citation type="journal article" date="2020" name="Stud. Mycol.">
        <title>101 Dothideomycetes genomes: a test case for predicting lifestyles and emergence of pathogens.</title>
        <authorList>
            <person name="Haridas S."/>
            <person name="Albert R."/>
            <person name="Binder M."/>
            <person name="Bloem J."/>
            <person name="Labutti K."/>
            <person name="Salamov A."/>
            <person name="Andreopoulos B."/>
            <person name="Baker S."/>
            <person name="Barry K."/>
            <person name="Bills G."/>
            <person name="Bluhm B."/>
            <person name="Cannon C."/>
            <person name="Castanera R."/>
            <person name="Culley D."/>
            <person name="Daum C."/>
            <person name="Ezra D."/>
            <person name="Gonzalez J."/>
            <person name="Henrissat B."/>
            <person name="Kuo A."/>
            <person name="Liang C."/>
            <person name="Lipzen A."/>
            <person name="Lutzoni F."/>
            <person name="Magnuson J."/>
            <person name="Mondo S."/>
            <person name="Nolan M."/>
            <person name="Ohm R."/>
            <person name="Pangilinan J."/>
            <person name="Park H.-J."/>
            <person name="Ramirez L."/>
            <person name="Alfaro M."/>
            <person name="Sun H."/>
            <person name="Tritt A."/>
            <person name="Yoshinaga Y."/>
            <person name="Zwiers L.-H."/>
            <person name="Turgeon B."/>
            <person name="Goodwin S."/>
            <person name="Spatafora J."/>
            <person name="Crous P."/>
            <person name="Grigoriev I."/>
        </authorList>
    </citation>
    <scope>NUCLEOTIDE SEQUENCE</scope>
    <source>
        <strain evidence="2">CBS 119925</strain>
    </source>
</reference>
<dbReference type="EMBL" id="MU006565">
    <property type="protein sequence ID" value="KAF2749730.1"/>
    <property type="molecule type" value="Genomic_DNA"/>
</dbReference>
<organism evidence="2 3">
    <name type="scientific">Sporormia fimetaria CBS 119925</name>
    <dbReference type="NCBI Taxonomy" id="1340428"/>
    <lineage>
        <taxon>Eukaryota</taxon>
        <taxon>Fungi</taxon>
        <taxon>Dikarya</taxon>
        <taxon>Ascomycota</taxon>
        <taxon>Pezizomycotina</taxon>
        <taxon>Dothideomycetes</taxon>
        <taxon>Pleosporomycetidae</taxon>
        <taxon>Pleosporales</taxon>
        <taxon>Sporormiaceae</taxon>
        <taxon>Sporormia</taxon>
    </lineage>
</organism>
<keyword evidence="3" id="KW-1185">Reference proteome</keyword>
<dbReference type="OrthoDB" id="5337308at2759"/>
<feature type="chain" id="PRO_5025516098" evidence="1">
    <location>
        <begin position="22"/>
        <end position="335"/>
    </location>
</feature>
<evidence type="ECO:0000313" key="3">
    <source>
        <dbReference type="Proteomes" id="UP000799440"/>
    </source>
</evidence>
<sequence>MRFHHLQWFLILATLGLHAVARVIEVKTLTPRFWDDDYASAEDWERYSSKGGTMMCALVGSDRTAGSLLGDARNPPSAESVWQGDLVNAMNQWNWHEISDSQTNCNIETRWEFPEMLTRLRLDGRSKSSGGQNECFTVQHQDGNTPVINQFYQAEGKQYRATGAHYSFGINKRDGAIYNFYVTSAPSAAKSNWYGEKRDAAKDDLPKLRALSDILWGYWLQNNLNVRNIKYFFMVGISNDMTNKIMASALKNAGKQLSEWPGTKFPTHTDEGKALLGSPNGAAFAYFLMQHKRVLGPKTITDVTIFRPENDDDNDFVDASLVFYVADAPTPPPDS</sequence>
<gene>
    <name evidence="2" type="ORF">M011DRAFT_397773</name>
</gene>
<keyword evidence="1" id="KW-0732">Signal</keyword>